<evidence type="ECO:0008006" key="3">
    <source>
        <dbReference type="Google" id="ProtNLM"/>
    </source>
</evidence>
<evidence type="ECO:0000313" key="2">
    <source>
        <dbReference type="Proteomes" id="UP001521150"/>
    </source>
</evidence>
<proteinExistence type="predicted"/>
<dbReference type="RefSeq" id="WP_233734566.1">
    <property type="nucleotide sequence ID" value="NZ_JAJVCN010000005.1"/>
</dbReference>
<sequence>MTITPSADRSRTALDLVVEAMARLRSTDPSDTAASLLAAWHGFGTAEAAGGFLAQDNLDDAVLARNARPVMAAVAVRLREAPSLPYTDEIIETVDGLVPDDLQIPVDDRAIVYHDSDQPVDRSAAGIVRGGILALALEFEHAAAAGGRARRGSR</sequence>
<dbReference type="EMBL" id="JAJVCN010000005">
    <property type="protein sequence ID" value="MCE7011808.1"/>
    <property type="molecule type" value="Genomic_DNA"/>
</dbReference>
<comment type="caution">
    <text evidence="1">The sequence shown here is derived from an EMBL/GenBank/DDBJ whole genome shotgun (WGS) entry which is preliminary data.</text>
</comment>
<reference evidence="1 2" key="1">
    <citation type="submission" date="2021-12" db="EMBL/GenBank/DDBJ databases">
        <title>Genome sequence of Kibdelosporangium philippinense ATCC 49844.</title>
        <authorList>
            <person name="Fedorov E.A."/>
            <person name="Omeragic M."/>
            <person name="Shalygina K.F."/>
            <person name="Maclea K.S."/>
        </authorList>
    </citation>
    <scope>NUCLEOTIDE SEQUENCE [LARGE SCALE GENOMIC DNA]</scope>
    <source>
        <strain evidence="1 2">ATCC 49844</strain>
    </source>
</reference>
<protein>
    <recommendedName>
        <fullName evidence="3">ANTAR domain-containing protein</fullName>
    </recommendedName>
</protein>
<keyword evidence="2" id="KW-1185">Reference proteome</keyword>
<name>A0ABS8ZYL8_9PSEU</name>
<gene>
    <name evidence="1" type="ORF">LWC34_54690</name>
</gene>
<evidence type="ECO:0000313" key="1">
    <source>
        <dbReference type="EMBL" id="MCE7011808.1"/>
    </source>
</evidence>
<organism evidence="1 2">
    <name type="scientific">Kibdelosporangium philippinense</name>
    <dbReference type="NCBI Taxonomy" id="211113"/>
    <lineage>
        <taxon>Bacteria</taxon>
        <taxon>Bacillati</taxon>
        <taxon>Actinomycetota</taxon>
        <taxon>Actinomycetes</taxon>
        <taxon>Pseudonocardiales</taxon>
        <taxon>Pseudonocardiaceae</taxon>
        <taxon>Kibdelosporangium</taxon>
    </lineage>
</organism>
<dbReference type="Proteomes" id="UP001521150">
    <property type="component" value="Unassembled WGS sequence"/>
</dbReference>
<accession>A0ABS8ZYL8</accession>